<accession>A0ABP9HG72</accession>
<comment type="caution">
    <text evidence="2">The sequence shown here is derived from an EMBL/GenBank/DDBJ whole genome shotgun (WGS) entry which is preliminary data.</text>
</comment>
<evidence type="ECO:0000313" key="3">
    <source>
        <dbReference type="Proteomes" id="UP001500466"/>
    </source>
</evidence>
<dbReference type="Pfam" id="PF13560">
    <property type="entry name" value="HTH_31"/>
    <property type="match status" value="1"/>
</dbReference>
<name>A0ABP9HG72_9ACTN</name>
<evidence type="ECO:0000313" key="2">
    <source>
        <dbReference type="EMBL" id="GAA4969742.1"/>
    </source>
</evidence>
<dbReference type="EMBL" id="BAABHS010000013">
    <property type="protein sequence ID" value="GAA4969742.1"/>
    <property type="molecule type" value="Genomic_DNA"/>
</dbReference>
<dbReference type="SUPFAM" id="SSF47413">
    <property type="entry name" value="lambda repressor-like DNA-binding domains"/>
    <property type="match status" value="1"/>
</dbReference>
<organism evidence="2 3">
    <name type="scientific">Yinghuangia aomiensis</name>
    <dbReference type="NCBI Taxonomy" id="676205"/>
    <lineage>
        <taxon>Bacteria</taxon>
        <taxon>Bacillati</taxon>
        <taxon>Actinomycetota</taxon>
        <taxon>Actinomycetes</taxon>
        <taxon>Kitasatosporales</taxon>
        <taxon>Streptomycetaceae</taxon>
        <taxon>Yinghuangia</taxon>
    </lineage>
</organism>
<dbReference type="InterPro" id="IPR001387">
    <property type="entry name" value="Cro/C1-type_HTH"/>
</dbReference>
<keyword evidence="3" id="KW-1185">Reference proteome</keyword>
<dbReference type="InterPro" id="IPR010982">
    <property type="entry name" value="Lambda_DNA-bd_dom_sf"/>
</dbReference>
<gene>
    <name evidence="2" type="ORF">GCM10023205_38870</name>
</gene>
<dbReference type="PROSITE" id="PS50943">
    <property type="entry name" value="HTH_CROC1"/>
    <property type="match status" value="1"/>
</dbReference>
<sequence length="303" mass="33692">MSAADRESPLPHSLLNTPAMRRACADRDIGAIFTLARDHAGLTQSRLARLCEMTPSRVGDYIRGRARVRQQHVVERVADALRIPGELLGLAPRPWEDGESFDPESVPPALRPKLADSVVELELFIAIDVDKDGWVNLTYRHTVLNLTDRPLTRFARELWFEHGEGPLEIAALPTARHQIAVERIHDAGTLAKFACRVSPPVPPMGSATIAYRCTGGRFVDAHYWRQAITRATLRLTIDVHQRGLAALRDVAALEEHPDGATQSIDEHVRWSVDGDEVDITLGREDLKPNQFVTLHWEVARGGG</sequence>
<dbReference type="Gene3D" id="1.10.260.40">
    <property type="entry name" value="lambda repressor-like DNA-binding domains"/>
    <property type="match status" value="1"/>
</dbReference>
<proteinExistence type="predicted"/>
<dbReference type="CDD" id="cd00093">
    <property type="entry name" value="HTH_XRE"/>
    <property type="match status" value="1"/>
</dbReference>
<evidence type="ECO:0000259" key="1">
    <source>
        <dbReference type="PROSITE" id="PS50943"/>
    </source>
</evidence>
<dbReference type="RefSeq" id="WP_345676818.1">
    <property type="nucleotide sequence ID" value="NZ_BAABHS010000013.1"/>
</dbReference>
<reference evidence="3" key="1">
    <citation type="journal article" date="2019" name="Int. J. Syst. Evol. Microbiol.">
        <title>The Global Catalogue of Microorganisms (GCM) 10K type strain sequencing project: providing services to taxonomists for standard genome sequencing and annotation.</title>
        <authorList>
            <consortium name="The Broad Institute Genomics Platform"/>
            <consortium name="The Broad Institute Genome Sequencing Center for Infectious Disease"/>
            <person name="Wu L."/>
            <person name="Ma J."/>
        </authorList>
    </citation>
    <scope>NUCLEOTIDE SEQUENCE [LARGE SCALE GENOMIC DNA]</scope>
    <source>
        <strain evidence="3">JCM 17986</strain>
    </source>
</reference>
<protein>
    <recommendedName>
        <fullName evidence="1">HTH cro/C1-type domain-containing protein</fullName>
    </recommendedName>
</protein>
<feature type="domain" description="HTH cro/C1-type" evidence="1">
    <location>
        <begin position="36"/>
        <end position="88"/>
    </location>
</feature>
<dbReference type="Proteomes" id="UP001500466">
    <property type="component" value="Unassembled WGS sequence"/>
</dbReference>
<dbReference type="SMART" id="SM00530">
    <property type="entry name" value="HTH_XRE"/>
    <property type="match status" value="1"/>
</dbReference>